<accession>A0AAU7N628</accession>
<reference evidence="1" key="1">
    <citation type="submission" date="2024-05" db="EMBL/GenBank/DDBJ databases">
        <title>The simplest Porifera holobiont: glass sponge Aphrocallistes beatrix thrives with only two symbionts.</title>
        <authorList>
            <person name="N Garritano A."/>
            <person name="A Allen M."/>
            <person name="Thomas T."/>
        </authorList>
    </citation>
    <scope>NUCLEOTIDE SEQUENCE</scope>
    <source>
        <strain evidence="1">AB1</strain>
    </source>
</reference>
<protein>
    <submittedName>
        <fullName evidence="1">Uncharacterized protein</fullName>
    </submittedName>
</protein>
<dbReference type="EMBL" id="PP848464">
    <property type="protein sequence ID" value="XBQ68769.1"/>
    <property type="molecule type" value="Genomic_DNA"/>
</dbReference>
<name>A0AAU7N628_9VIRU</name>
<organism evidence="1">
    <name type="scientific">Nitrosopumivirus cobalaminus</name>
    <dbReference type="NCBI Taxonomy" id="3158414"/>
    <lineage>
        <taxon>Viruses</taxon>
    </lineage>
</organism>
<gene>
    <name evidence="1" type="ORF">ZGOWGMRN_CDS_0035</name>
</gene>
<sequence>MLQVHWYVYNIKTELRNTSLNLLILYISMVGLNKKDIKNAGFLFGPYDAIATTGTGATLALGTPTGQDNVWEHLGIPLSFEETLSSDVIDRRNIGSADLAELETINNNMISVTFDFNIPKIDSTTVIRGWSIERWINGESPATNFTYGGDGTAYTNNDSRENFSLRITDNESTPNTIVYRNGKITSISVTFDDGLYTVSCTAMFVGQNKSIETSFTEQLQPVLVNGGTAEAQIAIGPEYTVPLTNLDADEIKIKTGATTETALIRNLSVSKTFNTEWVKALGNQGVLNIVKISNSALTGSFEIQNIPNLSNSGFNAAVQTAFSDDNAELEFRFFTNPTLPSLNQGFIYMRPVVFTENKDTYSESDFATRNYSFSAITADIADTTQIT</sequence>
<proteinExistence type="predicted"/>
<evidence type="ECO:0000313" key="1">
    <source>
        <dbReference type="EMBL" id="XBQ68769.1"/>
    </source>
</evidence>